<feature type="compositionally biased region" description="Low complexity" evidence="1">
    <location>
        <begin position="10"/>
        <end position="20"/>
    </location>
</feature>
<gene>
    <name evidence="2" type="ORF">mPipKuh1_007991</name>
</gene>
<evidence type="ECO:0000256" key="1">
    <source>
        <dbReference type="SAM" id="MobiDB-lite"/>
    </source>
</evidence>
<dbReference type="Proteomes" id="UP000558488">
    <property type="component" value="Unassembled WGS sequence"/>
</dbReference>
<dbReference type="AlphaFoldDB" id="A0A7J7R2C2"/>
<evidence type="ECO:0000313" key="2">
    <source>
        <dbReference type="EMBL" id="KAF6270298.1"/>
    </source>
</evidence>
<feature type="compositionally biased region" description="Low complexity" evidence="1">
    <location>
        <begin position="32"/>
        <end position="50"/>
    </location>
</feature>
<evidence type="ECO:0000313" key="3">
    <source>
        <dbReference type="Proteomes" id="UP000558488"/>
    </source>
</evidence>
<accession>A0A7J7R2C2</accession>
<dbReference type="EMBL" id="JACAGB010000105">
    <property type="protein sequence ID" value="KAF6270298.1"/>
    <property type="molecule type" value="Genomic_DNA"/>
</dbReference>
<keyword evidence="3" id="KW-1185">Reference proteome</keyword>
<feature type="region of interest" description="Disordered" evidence="1">
    <location>
        <begin position="1"/>
        <end position="64"/>
    </location>
</feature>
<feature type="region of interest" description="Disordered" evidence="1">
    <location>
        <begin position="80"/>
        <end position="113"/>
    </location>
</feature>
<name>A0A7J7R2C2_PIPKU</name>
<comment type="caution">
    <text evidence="2">The sequence shown here is derived from an EMBL/GenBank/DDBJ whole genome shotgun (WGS) entry which is preliminary data.</text>
</comment>
<proteinExistence type="predicted"/>
<organism evidence="2 3">
    <name type="scientific">Pipistrellus kuhlii</name>
    <name type="common">Kuhl's pipistrelle</name>
    <dbReference type="NCBI Taxonomy" id="59472"/>
    <lineage>
        <taxon>Eukaryota</taxon>
        <taxon>Metazoa</taxon>
        <taxon>Chordata</taxon>
        <taxon>Craniata</taxon>
        <taxon>Vertebrata</taxon>
        <taxon>Euteleostomi</taxon>
        <taxon>Mammalia</taxon>
        <taxon>Eutheria</taxon>
        <taxon>Laurasiatheria</taxon>
        <taxon>Chiroptera</taxon>
        <taxon>Yangochiroptera</taxon>
        <taxon>Vespertilionidae</taxon>
        <taxon>Pipistrellus</taxon>
    </lineage>
</organism>
<sequence length="205" mass="21659">MESRLGRGSGLRLLWSSASGGRNGREHVSRRPSGAAGASEPGSASVSPSGISNEGTAQEAPRRCRVWRLHGSRKETLFKPPIAHQQRVEADAEAWVTPPPASPASLSSALRRRRKPSASSAVLSALSPAWGHPLPGLGTRCPHLQSPVPHALRTPLQHGAPCPGLPRAHTLLCPSFTLARGCEHQDIRAALCSSCCLSPGRVRIP</sequence>
<reference evidence="2 3" key="1">
    <citation type="journal article" date="2020" name="Nature">
        <title>Six reference-quality genomes reveal evolution of bat adaptations.</title>
        <authorList>
            <person name="Jebb D."/>
            <person name="Huang Z."/>
            <person name="Pippel M."/>
            <person name="Hughes G.M."/>
            <person name="Lavrichenko K."/>
            <person name="Devanna P."/>
            <person name="Winkler S."/>
            <person name="Jermiin L.S."/>
            <person name="Skirmuntt E.C."/>
            <person name="Katzourakis A."/>
            <person name="Burkitt-Gray L."/>
            <person name="Ray D.A."/>
            <person name="Sullivan K.A.M."/>
            <person name="Roscito J.G."/>
            <person name="Kirilenko B.M."/>
            <person name="Davalos L.M."/>
            <person name="Corthals A.P."/>
            <person name="Power M.L."/>
            <person name="Jones G."/>
            <person name="Ransome R.D."/>
            <person name="Dechmann D.K.N."/>
            <person name="Locatelli A.G."/>
            <person name="Puechmaille S.J."/>
            <person name="Fedrigo O."/>
            <person name="Jarvis E.D."/>
            <person name="Hiller M."/>
            <person name="Vernes S.C."/>
            <person name="Myers E.W."/>
            <person name="Teeling E.C."/>
        </authorList>
    </citation>
    <scope>NUCLEOTIDE SEQUENCE [LARGE SCALE GENOMIC DNA]</scope>
    <source>
        <strain evidence="2">MPipKuh1</strain>
        <tissue evidence="2">Flight muscle</tissue>
    </source>
</reference>
<protein>
    <submittedName>
        <fullName evidence="2">Uncharacterized protein</fullName>
    </submittedName>
</protein>